<dbReference type="RefSeq" id="WP_387719266.1">
    <property type="nucleotide sequence ID" value="NZ_JBIAPI010000004.1"/>
</dbReference>
<gene>
    <name evidence="3" type="ORF">ACFYV7_19790</name>
</gene>
<comment type="caution">
    <text evidence="3">The sequence shown here is derived from an EMBL/GenBank/DDBJ whole genome shotgun (WGS) entry which is preliminary data.</text>
</comment>
<feature type="compositionally biased region" description="Low complexity" evidence="1">
    <location>
        <begin position="437"/>
        <end position="449"/>
    </location>
</feature>
<keyword evidence="4" id="KW-1185">Reference proteome</keyword>
<reference evidence="3 4" key="1">
    <citation type="submission" date="2024-10" db="EMBL/GenBank/DDBJ databases">
        <title>The Natural Products Discovery Center: Release of the First 8490 Sequenced Strains for Exploring Actinobacteria Biosynthetic Diversity.</title>
        <authorList>
            <person name="Kalkreuter E."/>
            <person name="Kautsar S.A."/>
            <person name="Yang D."/>
            <person name="Bader C.D."/>
            <person name="Teijaro C.N."/>
            <person name="Fluegel L."/>
            <person name="Davis C.M."/>
            <person name="Simpson J.R."/>
            <person name="Lauterbach L."/>
            <person name="Steele A.D."/>
            <person name="Gui C."/>
            <person name="Meng S."/>
            <person name="Li G."/>
            <person name="Viehrig K."/>
            <person name="Ye F."/>
            <person name="Su P."/>
            <person name="Kiefer A.F."/>
            <person name="Nichols A."/>
            <person name="Cepeda A.J."/>
            <person name="Yan W."/>
            <person name="Fan B."/>
            <person name="Jiang Y."/>
            <person name="Adhikari A."/>
            <person name="Zheng C.-J."/>
            <person name="Schuster L."/>
            <person name="Cowan T.M."/>
            <person name="Smanski M.J."/>
            <person name="Chevrette M.G."/>
            <person name="De Carvalho L.P.S."/>
            <person name="Shen B."/>
        </authorList>
    </citation>
    <scope>NUCLEOTIDE SEQUENCE [LARGE SCALE GENOMIC DNA]</scope>
    <source>
        <strain evidence="3 4">NPDC003040</strain>
    </source>
</reference>
<dbReference type="Proteomes" id="UP001601948">
    <property type="component" value="Unassembled WGS sequence"/>
</dbReference>
<evidence type="ECO:0008006" key="5">
    <source>
        <dbReference type="Google" id="ProtNLM"/>
    </source>
</evidence>
<feature type="transmembrane region" description="Helical" evidence="2">
    <location>
        <begin position="157"/>
        <end position="179"/>
    </location>
</feature>
<name>A0ABW6QUX0_9NOCA</name>
<feature type="compositionally biased region" description="Acidic residues" evidence="1">
    <location>
        <begin position="708"/>
        <end position="719"/>
    </location>
</feature>
<feature type="compositionally biased region" description="Polar residues" evidence="1">
    <location>
        <begin position="483"/>
        <end position="500"/>
    </location>
</feature>
<evidence type="ECO:0000256" key="1">
    <source>
        <dbReference type="SAM" id="MobiDB-lite"/>
    </source>
</evidence>
<feature type="transmembrane region" description="Helical" evidence="2">
    <location>
        <begin position="191"/>
        <end position="211"/>
    </location>
</feature>
<feature type="region of interest" description="Disordered" evidence="1">
    <location>
        <begin position="699"/>
        <end position="719"/>
    </location>
</feature>
<keyword evidence="2" id="KW-0472">Membrane</keyword>
<dbReference type="EMBL" id="JBIAPI010000004">
    <property type="protein sequence ID" value="MFF3225045.1"/>
    <property type="molecule type" value="Genomic_DNA"/>
</dbReference>
<organism evidence="3 4">
    <name type="scientific">Nocardia suismassiliense</name>
    <dbReference type="NCBI Taxonomy" id="2077092"/>
    <lineage>
        <taxon>Bacteria</taxon>
        <taxon>Bacillati</taxon>
        <taxon>Actinomycetota</taxon>
        <taxon>Actinomycetes</taxon>
        <taxon>Mycobacteriales</taxon>
        <taxon>Nocardiaceae</taxon>
        <taxon>Nocardia</taxon>
    </lineage>
</organism>
<keyword evidence="2" id="KW-0812">Transmembrane</keyword>
<feature type="region of interest" description="Disordered" evidence="1">
    <location>
        <begin position="294"/>
        <end position="673"/>
    </location>
</feature>
<protein>
    <recommendedName>
        <fullName evidence="5">DUF2637 domain-containing protein</fullName>
    </recommendedName>
</protein>
<proteinExistence type="predicted"/>
<feature type="compositionally biased region" description="Low complexity" evidence="1">
    <location>
        <begin position="638"/>
        <end position="650"/>
    </location>
</feature>
<sequence length="790" mass="83834">MRDEQSTGSSEIAALAQRVETARGKLPLQHDTALFEVLSEREIGAERELAEWLRAQRRKQRRRTVEEELAAEKRDRRTAAKIRRADEADERWHRRALAARRRVSSEDARLAQLYRRAEWSSRALIAVVVLGMVWAGVNVQHNLVPSGDMSDPLYWLSYGIEAMISIPIITIMVAATTAARWGRELARGKVIFFETALLGTTIALNAGPHLATGSFGRAAEYSIAPIMVGVVIWLHAWVSARYALLIDGAPVVDRDTTVRHRVGERDSRAGLTVDAPDDRRWLLGGVDSYEATVARVPGAEREDAGSMGVDRQSAEPRSAQAEPVTAPSANGHAVPTFSAESAHRPAQVRADDSRPGTNGHAVQSVPDDDQREPYSAPIAGRAPTNGHAAAPFSAINGHPLPVELRDPRTALPIDSAPSATNGSVVHADSANGAPQDAATTSSPTGTAAQPPSPTIASSNAHPFATNGHAVTNGHGVSDDERTASTNGRPVNGATPPNDTAHTNDHTADGDHAARTNGHTPQSSGHTATNGHVVTNDHANTDGSRPTSTNGQPVNGAVRTAPSSGDTAHVNGRTIDRDRTPTNGQATHNGHAMPLFPIDEMPREPADSGPTAPAAGPIADASLGDEPEEPHPGDPIRKAAATIADTVAQAISGETVSRPTTSRRKSATAGISDTEIEQLVFEENPEPPRASLRTEPASIVGRAAPVADMEPELLDDEDEIDEDDEITALAHEIARRGMSNLSVEQLAEILRLADESWLTPGIANEVGVSRAAVARAVEAGIKVRRPFAISG</sequence>
<feature type="compositionally biased region" description="Polar residues" evidence="1">
    <location>
        <begin position="516"/>
        <end position="552"/>
    </location>
</feature>
<evidence type="ECO:0000313" key="4">
    <source>
        <dbReference type="Proteomes" id="UP001601948"/>
    </source>
</evidence>
<feature type="compositionally biased region" description="Basic and acidic residues" evidence="1">
    <location>
        <begin position="501"/>
        <end position="513"/>
    </location>
</feature>
<keyword evidence="2" id="KW-1133">Transmembrane helix</keyword>
<feature type="transmembrane region" description="Helical" evidence="2">
    <location>
        <begin position="119"/>
        <end position="137"/>
    </location>
</feature>
<accession>A0ABW6QUX0</accession>
<evidence type="ECO:0000313" key="3">
    <source>
        <dbReference type="EMBL" id="MFF3225045.1"/>
    </source>
</evidence>
<evidence type="ECO:0000256" key="2">
    <source>
        <dbReference type="SAM" id="Phobius"/>
    </source>
</evidence>